<organism evidence="2 3">
    <name type="scientific">Apiospora marii</name>
    <dbReference type="NCBI Taxonomy" id="335849"/>
    <lineage>
        <taxon>Eukaryota</taxon>
        <taxon>Fungi</taxon>
        <taxon>Dikarya</taxon>
        <taxon>Ascomycota</taxon>
        <taxon>Pezizomycotina</taxon>
        <taxon>Sordariomycetes</taxon>
        <taxon>Xylariomycetidae</taxon>
        <taxon>Amphisphaeriales</taxon>
        <taxon>Apiosporaceae</taxon>
        <taxon>Apiospora</taxon>
    </lineage>
</organism>
<dbReference type="Proteomes" id="UP001396898">
    <property type="component" value="Unassembled WGS sequence"/>
</dbReference>
<evidence type="ECO:0000313" key="3">
    <source>
        <dbReference type="Proteomes" id="UP001396898"/>
    </source>
</evidence>
<feature type="compositionally biased region" description="Basic and acidic residues" evidence="1">
    <location>
        <begin position="88"/>
        <end position="101"/>
    </location>
</feature>
<feature type="region of interest" description="Disordered" evidence="1">
    <location>
        <begin position="88"/>
        <end position="107"/>
    </location>
</feature>
<name>A0ABR1RK01_9PEZI</name>
<accession>A0ABR1RK01</accession>
<evidence type="ECO:0000313" key="2">
    <source>
        <dbReference type="EMBL" id="KAK8013591.1"/>
    </source>
</evidence>
<gene>
    <name evidence="2" type="ORF">PG991_009184</name>
</gene>
<evidence type="ECO:0000256" key="1">
    <source>
        <dbReference type="SAM" id="MobiDB-lite"/>
    </source>
</evidence>
<reference evidence="2 3" key="1">
    <citation type="submission" date="2023-01" db="EMBL/GenBank/DDBJ databases">
        <title>Analysis of 21 Apiospora genomes using comparative genomics revels a genus with tremendous synthesis potential of carbohydrate active enzymes and secondary metabolites.</title>
        <authorList>
            <person name="Sorensen T."/>
        </authorList>
    </citation>
    <scope>NUCLEOTIDE SEQUENCE [LARGE SCALE GENOMIC DNA]</scope>
    <source>
        <strain evidence="2 3">CBS 20057</strain>
    </source>
</reference>
<protein>
    <submittedName>
        <fullName evidence="2">Uncharacterized protein</fullName>
    </submittedName>
</protein>
<dbReference type="EMBL" id="JAQQWI010000013">
    <property type="protein sequence ID" value="KAK8013591.1"/>
    <property type="molecule type" value="Genomic_DNA"/>
</dbReference>
<proteinExistence type="predicted"/>
<sequence>MEGPGLAASQARISGKQFAEVLLNLKGAPRGTVTAPRPSFISLYMQLSRATQWEGLYLFQEPERSESIEPKVLDSDIKNAVARLERQGDETRERFRQEHGQEGWFAA</sequence>
<keyword evidence="3" id="KW-1185">Reference proteome</keyword>
<comment type="caution">
    <text evidence="2">The sequence shown here is derived from an EMBL/GenBank/DDBJ whole genome shotgun (WGS) entry which is preliminary data.</text>
</comment>